<feature type="compositionally biased region" description="Basic and acidic residues" evidence="1">
    <location>
        <begin position="795"/>
        <end position="824"/>
    </location>
</feature>
<gene>
    <name evidence="2" type="ORF">DMN91_008860</name>
</gene>
<feature type="compositionally biased region" description="Polar residues" evidence="1">
    <location>
        <begin position="165"/>
        <end position="176"/>
    </location>
</feature>
<dbReference type="EMBL" id="QOIP01000009">
    <property type="protein sequence ID" value="RLU18503.1"/>
    <property type="molecule type" value="Genomic_DNA"/>
</dbReference>
<feature type="region of interest" description="Disordered" evidence="1">
    <location>
        <begin position="623"/>
        <end position="680"/>
    </location>
</feature>
<dbReference type="AlphaFoldDB" id="A0A3L8DED1"/>
<sequence>MSQTTTWDASKRAPAPNAFSDRSAVSVADATTPGPGDIFLDVGLRGYRSRQNDKFVIANLYNWHASILHADGRTAGGREGFFTWLKDIFNKSAEDRRSHIVDRAAVATQLDHPEIAVSKRPAGSSRKVDVVNQAPVNFGAARSTATLEDDGHFHVAEHHAENGIEMTSRSSPCCTTTEREKTSGRDSNPNPLWFDSDEVYRPEGNGAEHPRSYASPRHCYRVPPRHPLLGSVILNRNVPTRAIAAFASGNSRPPIKEPKTTPENRDKKKDERKDREEKKKKPVIRTDDGPADNSENRVAMVADDNSTGDPETAFRYEWGVKLAEGPATYLSEPGDSDNVIEKDQRYVTKRLWGVNLRQPRSDAENAATTTSKGFEGDAGKQVQNASSIPGDTDEMKSDETLMEAVEPVAASDLKSTTAEYLSTPSNRSDSVSASGTDNLITAQREANDANFSLNDLRKLQETISPSTQAETIAIDDDYNIPADAASDAEIVAWKNLVMKSRTIVPEREDFLSADRVENLQMVSIRPEAPQPKLDVRVVRSIEDTSKDESADHSDSESVISGEFKRPDSADARKFDNYSPSKKLHTASWQIRYAHRDTRSVIQCCDELLPIGTAPVDATISASADFSKESEKKKRPNEASSEQTVRQQADAKGQGSKGDGECSDFNASNSLDNQRSVSPVESQRFLNNGKEADINLIKTLNTISNGETTISSNQSLIRDADPSEITQPSTLASLAKDESYVEDENAHCETERRKDYKDVFDDATYIDSDNPSTNGGQLDAMIDSKAAGKNPRGRILRLEDDHDSDSTKERSDDSSKEHIVDDDYVRLPGDPYPYNKEHLDKWYNVPHSKNFSYKPIKRGASHPHSPTLEKSSEASAADFHGGMIATETSVSGFRVFLQKQRMPSDNCSQKDAADALELQRWTEDFSRLEGGGKASEATRVGDDNASLRAYRR</sequence>
<feature type="compositionally biased region" description="Basic and acidic residues" evidence="1">
    <location>
        <begin position="543"/>
        <end position="555"/>
    </location>
</feature>
<comment type="caution">
    <text evidence="2">The sequence shown here is derived from an EMBL/GenBank/DDBJ whole genome shotgun (WGS) entry which is preliminary data.</text>
</comment>
<feature type="region of interest" description="Disordered" evidence="1">
    <location>
        <begin position="926"/>
        <end position="951"/>
    </location>
</feature>
<feature type="region of interest" description="Disordered" evidence="1">
    <location>
        <begin position="360"/>
        <end position="394"/>
    </location>
</feature>
<protein>
    <submittedName>
        <fullName evidence="2">Uncharacterized protein</fullName>
    </submittedName>
</protein>
<feature type="compositionally biased region" description="Basic and acidic residues" evidence="1">
    <location>
        <begin position="254"/>
        <end position="288"/>
    </location>
</feature>
<dbReference type="Proteomes" id="UP000279307">
    <property type="component" value="Chromosome 9"/>
</dbReference>
<feature type="region of interest" description="Disordered" evidence="1">
    <location>
        <begin position="245"/>
        <end position="297"/>
    </location>
</feature>
<dbReference type="OrthoDB" id="7698744at2759"/>
<organism evidence="2 3">
    <name type="scientific">Ooceraea biroi</name>
    <name type="common">Clonal raider ant</name>
    <name type="synonym">Cerapachys biroi</name>
    <dbReference type="NCBI Taxonomy" id="2015173"/>
    <lineage>
        <taxon>Eukaryota</taxon>
        <taxon>Metazoa</taxon>
        <taxon>Ecdysozoa</taxon>
        <taxon>Arthropoda</taxon>
        <taxon>Hexapoda</taxon>
        <taxon>Insecta</taxon>
        <taxon>Pterygota</taxon>
        <taxon>Neoptera</taxon>
        <taxon>Endopterygota</taxon>
        <taxon>Hymenoptera</taxon>
        <taxon>Apocrita</taxon>
        <taxon>Aculeata</taxon>
        <taxon>Formicoidea</taxon>
        <taxon>Formicidae</taxon>
        <taxon>Dorylinae</taxon>
        <taxon>Ooceraea</taxon>
    </lineage>
</organism>
<reference evidence="2 3" key="1">
    <citation type="journal article" date="2018" name="Genome Res.">
        <title>The genomic architecture and molecular evolution of ant odorant receptors.</title>
        <authorList>
            <person name="McKenzie S.K."/>
            <person name="Kronauer D.J.C."/>
        </authorList>
    </citation>
    <scope>NUCLEOTIDE SEQUENCE [LARGE SCALE GENOMIC DNA]</scope>
    <source>
        <strain evidence="2">Clonal line C1</strain>
    </source>
</reference>
<name>A0A3L8DED1_OOCBI</name>
<feature type="compositionally biased region" description="Polar residues" evidence="1">
    <location>
        <begin position="664"/>
        <end position="680"/>
    </location>
</feature>
<feature type="region of interest" description="Disordered" evidence="1">
    <location>
        <begin position="543"/>
        <end position="578"/>
    </location>
</feature>
<evidence type="ECO:0000256" key="1">
    <source>
        <dbReference type="SAM" id="MobiDB-lite"/>
    </source>
</evidence>
<feature type="compositionally biased region" description="Polar residues" evidence="1">
    <location>
        <begin position="637"/>
        <end position="646"/>
    </location>
</feature>
<evidence type="ECO:0000313" key="3">
    <source>
        <dbReference type="Proteomes" id="UP000279307"/>
    </source>
</evidence>
<proteinExistence type="predicted"/>
<feature type="region of interest" description="Disordered" evidence="1">
    <location>
        <begin position="784"/>
        <end position="827"/>
    </location>
</feature>
<evidence type="ECO:0000313" key="2">
    <source>
        <dbReference type="EMBL" id="RLU18503.1"/>
    </source>
</evidence>
<feature type="compositionally biased region" description="Basic and acidic residues" evidence="1">
    <location>
        <begin position="562"/>
        <end position="575"/>
    </location>
</feature>
<feature type="compositionally biased region" description="Basic and acidic residues" evidence="1">
    <location>
        <begin position="198"/>
        <end position="211"/>
    </location>
</feature>
<feature type="region of interest" description="Disordered" evidence="1">
    <location>
        <begin position="164"/>
        <end position="218"/>
    </location>
</feature>
<accession>A0A3L8DED1</accession>